<accession>A0ABC8Z638</accession>
<reference evidence="3" key="1">
    <citation type="submission" date="2024-06" db="EMBL/GenBank/DDBJ databases">
        <authorList>
            <person name="Ryan C."/>
        </authorList>
    </citation>
    <scope>NUCLEOTIDE SEQUENCE [LARGE SCALE GENOMIC DNA]</scope>
</reference>
<reference evidence="2 3" key="2">
    <citation type="submission" date="2024-10" db="EMBL/GenBank/DDBJ databases">
        <authorList>
            <person name="Ryan C."/>
        </authorList>
    </citation>
    <scope>NUCLEOTIDE SEQUENCE [LARGE SCALE GENOMIC DNA]</scope>
</reference>
<protein>
    <recommendedName>
        <fullName evidence="4">Late embryogenesis abundant protein LEA-2 subgroup domain-containing protein</fullName>
    </recommendedName>
</protein>
<dbReference type="PANTHER" id="PTHR33994:SF27">
    <property type="entry name" value="OS01G0771700 PROTEIN"/>
    <property type="match status" value="1"/>
</dbReference>
<keyword evidence="1" id="KW-1133">Transmembrane helix</keyword>
<evidence type="ECO:0000313" key="3">
    <source>
        <dbReference type="Proteomes" id="UP001497457"/>
    </source>
</evidence>
<dbReference type="Proteomes" id="UP001497457">
    <property type="component" value="Chromosome 18b"/>
</dbReference>
<dbReference type="AlphaFoldDB" id="A0ABC8Z638"/>
<dbReference type="EMBL" id="OZ075128">
    <property type="protein sequence ID" value="CAL4954322.1"/>
    <property type="molecule type" value="Genomic_DNA"/>
</dbReference>
<gene>
    <name evidence="2" type="ORF">URODEC1_LOCUS40735</name>
</gene>
<evidence type="ECO:0000256" key="1">
    <source>
        <dbReference type="SAM" id="Phobius"/>
    </source>
</evidence>
<name>A0ABC8Z638_9POAL</name>
<feature type="transmembrane region" description="Helical" evidence="1">
    <location>
        <begin position="42"/>
        <end position="63"/>
    </location>
</feature>
<proteinExistence type="predicted"/>
<dbReference type="PANTHER" id="PTHR33994">
    <property type="entry name" value="OS04G0515000 PROTEIN"/>
    <property type="match status" value="1"/>
</dbReference>
<evidence type="ECO:0008006" key="4">
    <source>
        <dbReference type="Google" id="ProtNLM"/>
    </source>
</evidence>
<keyword evidence="1" id="KW-0812">Transmembrane</keyword>
<keyword evidence="3" id="KW-1185">Reference proteome</keyword>
<sequence length="193" mass="20895">MGLGIVDLETAAAEPYHAMKADDPNQEAACGRNRRRTAACPAIIAIVLGLSLFAMFVTIVLSYREPSYSVDLTGYDGIDPGRAARIVSPSFNVTLRMNNTCVDTARVSVTYSGVALGWARVEPRDCAEGRWAKDVEVVARGGGVGLSRRLRDRMAADWSSGAVELDVSVMMYRVGYDIGAEIPRTFDGKVKMI</sequence>
<keyword evidence="1" id="KW-0472">Membrane</keyword>
<evidence type="ECO:0000313" key="2">
    <source>
        <dbReference type="EMBL" id="CAL4954322.1"/>
    </source>
</evidence>
<organism evidence="2 3">
    <name type="scientific">Urochloa decumbens</name>
    <dbReference type="NCBI Taxonomy" id="240449"/>
    <lineage>
        <taxon>Eukaryota</taxon>
        <taxon>Viridiplantae</taxon>
        <taxon>Streptophyta</taxon>
        <taxon>Embryophyta</taxon>
        <taxon>Tracheophyta</taxon>
        <taxon>Spermatophyta</taxon>
        <taxon>Magnoliopsida</taxon>
        <taxon>Liliopsida</taxon>
        <taxon>Poales</taxon>
        <taxon>Poaceae</taxon>
        <taxon>PACMAD clade</taxon>
        <taxon>Panicoideae</taxon>
        <taxon>Panicodae</taxon>
        <taxon>Paniceae</taxon>
        <taxon>Melinidinae</taxon>
        <taxon>Urochloa</taxon>
    </lineage>
</organism>